<dbReference type="AlphaFoldDB" id="A0A1E7YTK1"/>
<reference evidence="1 2" key="1">
    <citation type="submission" date="2016-06" db="EMBL/GenBank/DDBJ databases">
        <title>Gene turnover analysis identifies the evolutionary adaptation of the extremophile Acidithiobacillus caldus.</title>
        <authorList>
            <person name="Zhang X."/>
        </authorList>
    </citation>
    <scope>NUCLEOTIDE SEQUENCE [LARGE SCALE GENOMIC DNA]</scope>
    <source>
        <strain evidence="1 2">S1</strain>
    </source>
</reference>
<dbReference type="Proteomes" id="UP000175707">
    <property type="component" value="Unassembled WGS sequence"/>
</dbReference>
<gene>
    <name evidence="1" type="ORF">BAE30_11515</name>
</gene>
<organism evidence="1 2">
    <name type="scientific">Acidithiobacillus caldus</name>
    <dbReference type="NCBI Taxonomy" id="33059"/>
    <lineage>
        <taxon>Bacteria</taxon>
        <taxon>Pseudomonadati</taxon>
        <taxon>Pseudomonadota</taxon>
        <taxon>Acidithiobacillia</taxon>
        <taxon>Acidithiobacillales</taxon>
        <taxon>Acidithiobacillaceae</taxon>
        <taxon>Acidithiobacillus</taxon>
    </lineage>
</organism>
<dbReference type="EMBL" id="LZYH01000746">
    <property type="protein sequence ID" value="OFC54147.1"/>
    <property type="molecule type" value="Genomic_DNA"/>
</dbReference>
<protein>
    <submittedName>
        <fullName evidence="1">Uncharacterized protein</fullName>
    </submittedName>
</protein>
<proteinExistence type="predicted"/>
<accession>A0A1E7YTK1</accession>
<evidence type="ECO:0000313" key="2">
    <source>
        <dbReference type="Proteomes" id="UP000175707"/>
    </source>
</evidence>
<comment type="caution">
    <text evidence="1">The sequence shown here is derived from an EMBL/GenBank/DDBJ whole genome shotgun (WGS) entry which is preliminary data.</text>
</comment>
<evidence type="ECO:0000313" key="1">
    <source>
        <dbReference type="EMBL" id="OFC54147.1"/>
    </source>
</evidence>
<sequence>MNEVQNEVRKVDIEDAPRILIWMDGGLIQEVSGNRRAIELGVEVIALDYDVEGTQEEISTDRDGEELLIQPHRVYETGSNGRFLMEKYLLRSNEPEVE</sequence>
<name>A0A1E7YTK1_9PROT</name>